<dbReference type="AlphaFoldDB" id="A0AAW1PKD5"/>
<evidence type="ECO:0000256" key="2">
    <source>
        <dbReference type="ARBA" id="ARBA00022884"/>
    </source>
</evidence>
<dbReference type="Pfam" id="PF00076">
    <property type="entry name" value="RRM_1"/>
    <property type="match status" value="1"/>
</dbReference>
<dbReference type="SMART" id="SM00360">
    <property type="entry name" value="RRM"/>
    <property type="match status" value="2"/>
</dbReference>
<dbReference type="SUPFAM" id="SSF54928">
    <property type="entry name" value="RNA-binding domain, RBD"/>
    <property type="match status" value="1"/>
</dbReference>
<evidence type="ECO:0000256" key="4">
    <source>
        <dbReference type="PROSITE-ProRule" id="PRU00176"/>
    </source>
</evidence>
<keyword evidence="1" id="KW-0507">mRNA processing</keyword>
<evidence type="ECO:0000313" key="7">
    <source>
        <dbReference type="EMBL" id="KAK9808981.1"/>
    </source>
</evidence>
<dbReference type="PROSITE" id="PS50102">
    <property type="entry name" value="RRM"/>
    <property type="match status" value="2"/>
</dbReference>
<proteinExistence type="predicted"/>
<evidence type="ECO:0000256" key="5">
    <source>
        <dbReference type="SAM" id="MobiDB-lite"/>
    </source>
</evidence>
<dbReference type="GO" id="GO:0008380">
    <property type="term" value="P:RNA splicing"/>
    <property type="evidence" value="ECO:0007669"/>
    <property type="project" value="UniProtKB-KW"/>
</dbReference>
<reference evidence="7 8" key="1">
    <citation type="journal article" date="2024" name="Nat. Commun.">
        <title>Phylogenomics reveals the evolutionary origins of lichenization in chlorophyte algae.</title>
        <authorList>
            <person name="Puginier C."/>
            <person name="Libourel C."/>
            <person name="Otte J."/>
            <person name="Skaloud P."/>
            <person name="Haon M."/>
            <person name="Grisel S."/>
            <person name="Petersen M."/>
            <person name="Berrin J.G."/>
            <person name="Delaux P.M."/>
            <person name="Dal Grande F."/>
            <person name="Keller J."/>
        </authorList>
    </citation>
    <scope>NUCLEOTIDE SEQUENCE [LARGE SCALE GENOMIC DNA]</scope>
    <source>
        <strain evidence="7 8">SAG 2043</strain>
    </source>
</reference>
<dbReference type="FunFam" id="3.30.70.330:FF:000097">
    <property type="entry name" value="U2 snRNP auxiliary factor large subunit"/>
    <property type="match status" value="1"/>
</dbReference>
<dbReference type="InterPro" id="IPR000504">
    <property type="entry name" value="RRM_dom"/>
</dbReference>
<protein>
    <recommendedName>
        <fullName evidence="6">RRM domain-containing protein</fullName>
    </recommendedName>
</protein>
<name>A0AAW1PKD5_9CHLO</name>
<feature type="compositionally biased region" description="Basic and acidic residues" evidence="5">
    <location>
        <begin position="19"/>
        <end position="99"/>
    </location>
</feature>
<dbReference type="InterPro" id="IPR035979">
    <property type="entry name" value="RBD_domain_sf"/>
</dbReference>
<comment type="caution">
    <text evidence="7">The sequence shown here is derived from an EMBL/GenBank/DDBJ whole genome shotgun (WGS) entry which is preliminary data.</text>
</comment>
<dbReference type="Proteomes" id="UP001489004">
    <property type="component" value="Unassembled WGS sequence"/>
</dbReference>
<feature type="domain" description="RRM" evidence="6">
    <location>
        <begin position="438"/>
        <end position="524"/>
    </location>
</feature>
<dbReference type="Gene3D" id="3.30.70.330">
    <property type="match status" value="2"/>
</dbReference>
<dbReference type="InterPro" id="IPR012677">
    <property type="entry name" value="Nucleotide-bd_a/b_plait_sf"/>
</dbReference>
<feature type="compositionally biased region" description="Basic residues" evidence="5">
    <location>
        <begin position="123"/>
        <end position="167"/>
    </location>
</feature>
<feature type="region of interest" description="Disordered" evidence="5">
    <location>
        <begin position="1"/>
        <end position="215"/>
    </location>
</feature>
<gene>
    <name evidence="7" type="ORF">WJX72_007369</name>
</gene>
<feature type="compositionally biased region" description="Basic and acidic residues" evidence="5">
    <location>
        <begin position="111"/>
        <end position="122"/>
    </location>
</feature>
<keyword evidence="3" id="KW-0508">mRNA splicing</keyword>
<evidence type="ECO:0000259" key="6">
    <source>
        <dbReference type="PROSITE" id="PS50102"/>
    </source>
</evidence>
<organism evidence="7 8">
    <name type="scientific">[Myrmecia] bisecta</name>
    <dbReference type="NCBI Taxonomy" id="41462"/>
    <lineage>
        <taxon>Eukaryota</taxon>
        <taxon>Viridiplantae</taxon>
        <taxon>Chlorophyta</taxon>
        <taxon>core chlorophytes</taxon>
        <taxon>Trebouxiophyceae</taxon>
        <taxon>Trebouxiales</taxon>
        <taxon>Trebouxiaceae</taxon>
        <taxon>Myrmecia</taxon>
    </lineage>
</organism>
<keyword evidence="8" id="KW-1185">Reference proteome</keyword>
<dbReference type="GO" id="GO:0006397">
    <property type="term" value="P:mRNA processing"/>
    <property type="evidence" value="ECO:0007669"/>
    <property type="project" value="UniProtKB-KW"/>
</dbReference>
<dbReference type="PANTHER" id="PTHR23139">
    <property type="entry name" value="RNA-BINDING PROTEIN"/>
    <property type="match status" value="1"/>
</dbReference>
<dbReference type="GO" id="GO:0003723">
    <property type="term" value="F:RNA binding"/>
    <property type="evidence" value="ECO:0007669"/>
    <property type="project" value="UniProtKB-UniRule"/>
</dbReference>
<dbReference type="EMBL" id="JALJOR010000011">
    <property type="protein sequence ID" value="KAK9808981.1"/>
    <property type="molecule type" value="Genomic_DNA"/>
</dbReference>
<evidence type="ECO:0000256" key="1">
    <source>
        <dbReference type="ARBA" id="ARBA00022664"/>
    </source>
</evidence>
<feature type="compositionally biased region" description="Basic residues" evidence="5">
    <location>
        <begin position="100"/>
        <end position="110"/>
    </location>
</feature>
<evidence type="ECO:0000313" key="8">
    <source>
        <dbReference type="Proteomes" id="UP001489004"/>
    </source>
</evidence>
<evidence type="ECO:0000256" key="3">
    <source>
        <dbReference type="ARBA" id="ARBA00023187"/>
    </source>
</evidence>
<sequence>MTTANLEYKQSHSQAGGEQRLKEASEQVAKQDAEPAKNKEKDRGREKERLSHRNGDRDKDRKDKDKEKDRRSDKDRRRSRSRERDRKESRSRDRRDKDKGKRRSRSRSRDRRRDSKDYDKDRDRRKRRSSRSRSRDRRRKRSSSRDRSKRARSRSRSRGHSSRRKSRSPSLEYGGYVPRKRQEEPKAGWRKSRSPSLEYGGYMPRKRQEEPKTAGYSTSYVDPYAALRSNTLKSMDPAEIARQMQEQQLKARQLVLQQQAASAVAAASKTQREVYVGNLVAGLVTEDALRQLFNSTMAAAFPDKIIPGLDAVVSVSMHSEGRYAFVELRNPEMATAALQLSNQVSLLGQPISVGRPSGYVDPSKAQEAAAAAAAALAAFQAGDHSAAMQQKMADLGVAVPAIPAPQVPNPQLPAGSVGGIGTLIGATTCLSVDGMVNAEVLMDNDEYKEVIEDLKEECGKYGSVWRVVVPRPPDPSTARMVYGSNNYGKAFVQFADVQGASKAKDAIHGRLFAGSTVLVSFVAPEFMTQF</sequence>
<dbReference type="CDD" id="cd12232">
    <property type="entry name" value="RRM3_U2AF65"/>
    <property type="match status" value="1"/>
</dbReference>
<keyword evidence="2 4" id="KW-0694">RNA-binding</keyword>
<feature type="domain" description="RRM" evidence="6">
    <location>
        <begin position="272"/>
        <end position="358"/>
    </location>
</feature>
<accession>A0AAW1PKD5</accession>